<dbReference type="EMBL" id="PNYA01000044">
    <property type="protein sequence ID" value="PMS14525.1"/>
    <property type="molecule type" value="Genomic_DNA"/>
</dbReference>
<sequence>MNQVLRLATLLTLAYLTFTATQAHASTAVHTNPADSPRSFTNSFADIGQTFRLAVGKMKQGDARGAEEDLTALVTNPRLAAAGPRFSFAVHTALAYCQQGNHEFELAYENALAAGEIAPAVRNRDYWYLLMSAARATHRDYVAVESLAHVLLSSPEHANDVDVSTIWSAYDTTASMNDGGAHRKLLLEALWQVKYVPKDAFELPATQRWWTDLYESYIDAGDAKSAQAVLGAIHDPYQVLRLRADNRYRESILRDARVSDIVAVQQDDIRWLNGEMQARPRLIGLVEKTARALMMSNRLSETLQLLDDALANVAKAPKGKPAFDDLSDNLRWVSDTRARVLARMGRWDAALDAQQAAQSDAAVPADDVVSQRINFGDYLYRLNRPREALEQVKTVNTENASAYGMMEAGEVRACAFAQLGDRTRLRATIDAMLEQRDVDADALRIALLCADDESQIAKIITARLRNERTRNAELAADQEYLPTPNPTPYDRTLSLRLRHVLGRPDVHAAINEYGVVEHYPMFAPDD</sequence>
<keyword evidence="3" id="KW-1185">Reference proteome</keyword>
<dbReference type="RefSeq" id="WP_102649336.1">
    <property type="nucleotide sequence ID" value="NZ_PNYA01000044.1"/>
</dbReference>
<evidence type="ECO:0000313" key="3">
    <source>
        <dbReference type="Proteomes" id="UP000235616"/>
    </source>
</evidence>
<dbReference type="OrthoDB" id="9128480at2"/>
<dbReference type="AlphaFoldDB" id="A0A2N7VBK6"/>
<keyword evidence="1" id="KW-0732">Signal</keyword>
<comment type="caution">
    <text evidence="2">The sequence shown here is derived from an EMBL/GenBank/DDBJ whole genome shotgun (WGS) entry which is preliminary data.</text>
</comment>
<organism evidence="2 3">
    <name type="scientific">Trinickia dabaoshanensis</name>
    <dbReference type="NCBI Taxonomy" id="564714"/>
    <lineage>
        <taxon>Bacteria</taxon>
        <taxon>Pseudomonadati</taxon>
        <taxon>Pseudomonadota</taxon>
        <taxon>Betaproteobacteria</taxon>
        <taxon>Burkholderiales</taxon>
        <taxon>Burkholderiaceae</taxon>
        <taxon>Trinickia</taxon>
    </lineage>
</organism>
<dbReference type="InterPro" id="IPR011990">
    <property type="entry name" value="TPR-like_helical_dom_sf"/>
</dbReference>
<name>A0A2N7VBK6_9BURK</name>
<accession>A0A2N7VBK6</accession>
<dbReference type="Proteomes" id="UP000235616">
    <property type="component" value="Unassembled WGS sequence"/>
</dbReference>
<dbReference type="SUPFAM" id="SSF48452">
    <property type="entry name" value="TPR-like"/>
    <property type="match status" value="1"/>
</dbReference>
<feature type="signal peptide" evidence="1">
    <location>
        <begin position="1"/>
        <end position="25"/>
    </location>
</feature>
<proteinExistence type="predicted"/>
<gene>
    <name evidence="2" type="ORF">C0Z18_31300</name>
</gene>
<evidence type="ECO:0000313" key="2">
    <source>
        <dbReference type="EMBL" id="PMS14525.1"/>
    </source>
</evidence>
<evidence type="ECO:0008006" key="4">
    <source>
        <dbReference type="Google" id="ProtNLM"/>
    </source>
</evidence>
<protein>
    <recommendedName>
        <fullName evidence="4">Tetratricopeptide repeat-containing protein</fullName>
    </recommendedName>
</protein>
<dbReference type="Gene3D" id="1.25.40.10">
    <property type="entry name" value="Tetratricopeptide repeat domain"/>
    <property type="match status" value="1"/>
</dbReference>
<reference evidence="2 3" key="1">
    <citation type="submission" date="2018-01" db="EMBL/GenBank/DDBJ databases">
        <title>Whole genome analyses suggest that Burkholderia sensu lato contains two further novel genera in the rhizoxinica-symbiotica group Mycetohabitans gen. nov., and Trinickia gen. nov.: implications for the evolution of diazotrophy and nodulation in the Burkholderiaceae.</title>
        <authorList>
            <person name="Estrada-de los Santos P."/>
            <person name="Palmer M."/>
            <person name="Chavez-Ramirez B."/>
            <person name="Beukes C."/>
            <person name="Steenkamp E.T."/>
            <person name="Hirsch A.M."/>
            <person name="Manyaka P."/>
            <person name="Maluk M."/>
            <person name="Lafos M."/>
            <person name="Crook M."/>
            <person name="Gross E."/>
            <person name="Simon M.F."/>
            <person name="Bueno dos Reis Junior F."/>
            <person name="Poole P.S."/>
            <person name="Venter S.N."/>
            <person name="James E.K."/>
        </authorList>
    </citation>
    <scope>NUCLEOTIDE SEQUENCE [LARGE SCALE GENOMIC DNA]</scope>
    <source>
        <strain evidence="2 3">GIMN1.004</strain>
    </source>
</reference>
<evidence type="ECO:0000256" key="1">
    <source>
        <dbReference type="SAM" id="SignalP"/>
    </source>
</evidence>
<feature type="chain" id="PRO_5014646726" description="Tetratricopeptide repeat-containing protein" evidence="1">
    <location>
        <begin position="26"/>
        <end position="526"/>
    </location>
</feature>